<proteinExistence type="predicted"/>
<gene>
    <name evidence="2" type="ORF">SDC9_73425</name>
</gene>
<sequence>MERRPGLNYLDPHATQRKSNGKPQGPVRFPEITNSEVEEELYAWPEGRE</sequence>
<protein>
    <submittedName>
        <fullName evidence="2">Uncharacterized protein</fullName>
    </submittedName>
</protein>
<evidence type="ECO:0000313" key="2">
    <source>
        <dbReference type="EMBL" id="MPM26920.1"/>
    </source>
</evidence>
<accession>A0A644YEQ0</accession>
<organism evidence="2">
    <name type="scientific">bioreactor metagenome</name>
    <dbReference type="NCBI Taxonomy" id="1076179"/>
    <lineage>
        <taxon>unclassified sequences</taxon>
        <taxon>metagenomes</taxon>
        <taxon>ecological metagenomes</taxon>
    </lineage>
</organism>
<evidence type="ECO:0000256" key="1">
    <source>
        <dbReference type="SAM" id="MobiDB-lite"/>
    </source>
</evidence>
<comment type="caution">
    <text evidence="2">The sequence shown here is derived from an EMBL/GenBank/DDBJ whole genome shotgun (WGS) entry which is preliminary data.</text>
</comment>
<feature type="region of interest" description="Disordered" evidence="1">
    <location>
        <begin position="1"/>
        <end position="30"/>
    </location>
</feature>
<dbReference type="AlphaFoldDB" id="A0A644YEQ0"/>
<dbReference type="EMBL" id="VSSQ01004861">
    <property type="protein sequence ID" value="MPM26920.1"/>
    <property type="molecule type" value="Genomic_DNA"/>
</dbReference>
<reference evidence="2" key="1">
    <citation type="submission" date="2019-08" db="EMBL/GenBank/DDBJ databases">
        <authorList>
            <person name="Kucharzyk K."/>
            <person name="Murdoch R.W."/>
            <person name="Higgins S."/>
            <person name="Loffler F."/>
        </authorList>
    </citation>
    <scope>NUCLEOTIDE SEQUENCE</scope>
</reference>
<name>A0A644YEQ0_9ZZZZ</name>